<protein>
    <submittedName>
        <fullName evidence="2">Uncharacterized protein</fullName>
    </submittedName>
</protein>
<accession>A0A3B9GVJ3</accession>
<proteinExistence type="predicted"/>
<organism evidence="2 3">
    <name type="scientific">Hyphomonas adhaerens</name>
    <dbReference type="NCBI Taxonomy" id="81029"/>
    <lineage>
        <taxon>Bacteria</taxon>
        <taxon>Pseudomonadati</taxon>
        <taxon>Pseudomonadota</taxon>
        <taxon>Alphaproteobacteria</taxon>
        <taxon>Hyphomonadales</taxon>
        <taxon>Hyphomonadaceae</taxon>
        <taxon>Hyphomonas</taxon>
    </lineage>
</organism>
<comment type="caution">
    <text evidence="2">The sequence shown here is derived from an EMBL/GenBank/DDBJ whole genome shotgun (WGS) entry which is preliminary data.</text>
</comment>
<dbReference type="AlphaFoldDB" id="A0A3B9GVJ3"/>
<evidence type="ECO:0000313" key="3">
    <source>
        <dbReference type="Proteomes" id="UP000259610"/>
    </source>
</evidence>
<sequence>MFDAGIVLISVFALLRFSSLREQKMDSGIVAVIAVGLSIAGLVYLARQRSGARNETPKVGGPLQSVFSLIADYGNVMAAKTSVCRDESELPAPKQKIEQAILLALKQSNLTEEYRNALVMAYSNLSEFQSLSEADRHAVEKWDAAIDGDLSQLDKIATDISSAGETVERLTQLTRREFEQRMEYLRAEGYVIE</sequence>
<dbReference type="Proteomes" id="UP000259610">
    <property type="component" value="Unassembled WGS sequence"/>
</dbReference>
<evidence type="ECO:0000313" key="2">
    <source>
        <dbReference type="EMBL" id="HAE26451.1"/>
    </source>
</evidence>
<keyword evidence="1" id="KW-0472">Membrane</keyword>
<keyword evidence="1" id="KW-1133">Transmembrane helix</keyword>
<feature type="transmembrane region" description="Helical" evidence="1">
    <location>
        <begin position="29"/>
        <end position="46"/>
    </location>
</feature>
<name>A0A3B9GVJ3_9PROT</name>
<gene>
    <name evidence="2" type="ORF">DCG58_04770</name>
</gene>
<evidence type="ECO:0000256" key="1">
    <source>
        <dbReference type="SAM" id="Phobius"/>
    </source>
</evidence>
<dbReference type="EMBL" id="DMAN01000101">
    <property type="protein sequence ID" value="HAE26451.1"/>
    <property type="molecule type" value="Genomic_DNA"/>
</dbReference>
<keyword evidence="1" id="KW-0812">Transmembrane</keyword>
<reference evidence="2 3" key="1">
    <citation type="journal article" date="2018" name="Nat. Biotechnol.">
        <title>A standardized bacterial taxonomy based on genome phylogeny substantially revises the tree of life.</title>
        <authorList>
            <person name="Parks D.H."/>
            <person name="Chuvochina M."/>
            <person name="Waite D.W."/>
            <person name="Rinke C."/>
            <person name="Skarshewski A."/>
            <person name="Chaumeil P.A."/>
            <person name="Hugenholtz P."/>
        </authorList>
    </citation>
    <scope>NUCLEOTIDE SEQUENCE [LARGE SCALE GENOMIC DNA]</scope>
    <source>
        <strain evidence="2">UBA8733</strain>
    </source>
</reference>